<reference evidence="3" key="1">
    <citation type="submission" date="2016-11" db="EMBL/GenBank/DDBJ databases">
        <authorList>
            <person name="Varghese N."/>
            <person name="Submissions S."/>
        </authorList>
    </citation>
    <scope>NUCLEOTIDE SEQUENCE [LARGE SCALE GENOMIC DNA]</scope>
    <source>
        <strain evidence="3">DSM 18829</strain>
    </source>
</reference>
<gene>
    <name evidence="2" type="ORF">SAMN05444363_0161</name>
</gene>
<protein>
    <submittedName>
        <fullName evidence="2">YceI-like domain-containing protein</fullName>
    </submittedName>
</protein>
<name>A0A1M6AE82_9FLAO</name>
<dbReference type="AlphaFoldDB" id="A0A1M6AE82"/>
<dbReference type="InterPro" id="IPR007372">
    <property type="entry name" value="Lipid/polyisoprenoid-bd_YceI"/>
</dbReference>
<keyword evidence="3" id="KW-1185">Reference proteome</keyword>
<evidence type="ECO:0000313" key="2">
    <source>
        <dbReference type="EMBL" id="SHI34608.1"/>
    </source>
</evidence>
<dbReference type="InterPro" id="IPR036761">
    <property type="entry name" value="TTHA0802/YceI-like_sf"/>
</dbReference>
<dbReference type="SUPFAM" id="SSF101874">
    <property type="entry name" value="YceI-like"/>
    <property type="match status" value="1"/>
</dbReference>
<accession>A0A1M6AE82</accession>
<dbReference type="STRING" id="415425.SAMN05444363_0161"/>
<feature type="domain" description="Lipid/polyisoprenoid-binding YceI-like" evidence="1">
    <location>
        <begin position="26"/>
        <end position="158"/>
    </location>
</feature>
<dbReference type="Proteomes" id="UP000184488">
    <property type="component" value="Unassembled WGS sequence"/>
</dbReference>
<proteinExistence type="predicted"/>
<sequence>MTANNLLFDKDQSNVLIKIRRSVNRYLKTNIKASNGFLSVSNDQIEDLQLDFILEIVSNNFNFIKSEETSQISFKSISFQKINQTMSFIKGYLTINNVIKVVELEVSLVSTEDEGTNGNAFIEITGIINKKDFGWTLQEYKNWGDFPLSQNVNLVANLDFKNFTAN</sequence>
<organism evidence="2 3">
    <name type="scientific">Flavobacterium terrae</name>
    <dbReference type="NCBI Taxonomy" id="415425"/>
    <lineage>
        <taxon>Bacteria</taxon>
        <taxon>Pseudomonadati</taxon>
        <taxon>Bacteroidota</taxon>
        <taxon>Flavobacteriia</taxon>
        <taxon>Flavobacteriales</taxon>
        <taxon>Flavobacteriaceae</taxon>
        <taxon>Flavobacterium</taxon>
    </lineage>
</organism>
<evidence type="ECO:0000259" key="1">
    <source>
        <dbReference type="Pfam" id="PF04264"/>
    </source>
</evidence>
<dbReference type="RefSeq" id="WP_073307651.1">
    <property type="nucleotide sequence ID" value="NZ_FQZI01000001.1"/>
</dbReference>
<dbReference type="OrthoDB" id="9811006at2"/>
<dbReference type="EMBL" id="FQZI01000001">
    <property type="protein sequence ID" value="SHI34608.1"/>
    <property type="molecule type" value="Genomic_DNA"/>
</dbReference>
<dbReference type="Gene3D" id="2.40.128.110">
    <property type="entry name" value="Lipid/polyisoprenoid-binding, YceI-like"/>
    <property type="match status" value="1"/>
</dbReference>
<evidence type="ECO:0000313" key="3">
    <source>
        <dbReference type="Proteomes" id="UP000184488"/>
    </source>
</evidence>
<dbReference type="Pfam" id="PF04264">
    <property type="entry name" value="YceI"/>
    <property type="match status" value="1"/>
</dbReference>